<comment type="subcellular location">
    <subcellularLocation>
        <location evidence="2">Cell inner membrane</location>
        <topology evidence="2">Multi-pass membrane protein</topology>
    </subcellularLocation>
    <subcellularLocation>
        <location evidence="10">Cell membrane</location>
        <topology evidence="10">Multi-pass membrane protein</topology>
    </subcellularLocation>
</comment>
<comment type="similarity">
    <text evidence="3">Belongs to the binding-protein-dependent transport system permease family. HisMQ subfamily.</text>
</comment>
<keyword evidence="4 10" id="KW-0813">Transport</keyword>
<evidence type="ECO:0000259" key="11">
    <source>
        <dbReference type="PROSITE" id="PS50928"/>
    </source>
</evidence>
<sequence>MDALIDNFFNLTVYREVLPYLLGGFWTTLWLSAIVIPLGAAAGLLLALGQTQSSRRGVRWAIVAYIDFFRAFPPLVLLIFLYFGLPFLGGNVPKLLAVVIAFVLNNASYFAEVFRAGLEAVPKGQMEAARSTGLTRFKALRHVVLPQAVRSVMPDLLGNCIEIVKLTTIASVVGLPELLRASRDAQSLVYNPSPIVLAALLYLALLWPLTRVLARLERRRTARAGHG</sequence>
<dbReference type="PANTHER" id="PTHR30614:SF20">
    <property type="entry name" value="GLUTAMINE TRANSPORT SYSTEM PERMEASE PROTEIN GLNP"/>
    <property type="match status" value="1"/>
</dbReference>
<keyword evidence="9 10" id="KW-0472">Membrane</keyword>
<evidence type="ECO:0000256" key="7">
    <source>
        <dbReference type="ARBA" id="ARBA00022970"/>
    </source>
</evidence>
<evidence type="ECO:0000313" key="12">
    <source>
        <dbReference type="EMBL" id="MDO1537094.1"/>
    </source>
</evidence>
<evidence type="ECO:0000313" key="13">
    <source>
        <dbReference type="Proteomes" id="UP001169027"/>
    </source>
</evidence>
<keyword evidence="6 10" id="KW-0812">Transmembrane</keyword>
<keyword evidence="7" id="KW-0029">Amino-acid transport</keyword>
<dbReference type="Pfam" id="PF00528">
    <property type="entry name" value="BPD_transp_1"/>
    <property type="match status" value="1"/>
</dbReference>
<proteinExistence type="inferred from homology"/>
<dbReference type="NCBIfam" id="TIGR01726">
    <property type="entry name" value="HEQRo_perm_3TM"/>
    <property type="match status" value="1"/>
</dbReference>
<feature type="transmembrane region" description="Helical" evidence="10">
    <location>
        <begin position="95"/>
        <end position="114"/>
    </location>
</feature>
<evidence type="ECO:0000256" key="2">
    <source>
        <dbReference type="ARBA" id="ARBA00004429"/>
    </source>
</evidence>
<dbReference type="Gene3D" id="1.10.3720.10">
    <property type="entry name" value="MetI-like"/>
    <property type="match status" value="1"/>
</dbReference>
<dbReference type="RefSeq" id="WP_301815361.1">
    <property type="nucleotide sequence ID" value="NZ_JAUJZH010000035.1"/>
</dbReference>
<feature type="transmembrane region" description="Helical" evidence="10">
    <location>
        <begin position="60"/>
        <end position="83"/>
    </location>
</feature>
<comment type="function">
    <text evidence="1">Part of the binding-protein-dependent transport system for glutamine; probably responsible for the translocation of the substrate across the membrane.</text>
</comment>
<evidence type="ECO:0000256" key="3">
    <source>
        <dbReference type="ARBA" id="ARBA00010072"/>
    </source>
</evidence>
<feature type="transmembrane region" description="Helical" evidence="10">
    <location>
        <begin position="195"/>
        <end position="214"/>
    </location>
</feature>
<name>A0ABT8SFH8_9BURK</name>
<dbReference type="InterPro" id="IPR010065">
    <property type="entry name" value="AA_ABC_transptr_permease_3TM"/>
</dbReference>
<feature type="domain" description="ABC transmembrane type-1" evidence="11">
    <location>
        <begin position="25"/>
        <end position="207"/>
    </location>
</feature>
<evidence type="ECO:0000256" key="10">
    <source>
        <dbReference type="RuleBase" id="RU363032"/>
    </source>
</evidence>
<dbReference type="CDD" id="cd06261">
    <property type="entry name" value="TM_PBP2"/>
    <property type="match status" value="1"/>
</dbReference>
<reference evidence="12" key="1">
    <citation type="submission" date="2023-06" db="EMBL/GenBank/DDBJ databases">
        <authorList>
            <person name="Jiang Y."/>
            <person name="Liu Q."/>
        </authorList>
    </citation>
    <scope>NUCLEOTIDE SEQUENCE</scope>
    <source>
        <strain evidence="12">CGMCC 1.12090</strain>
    </source>
</reference>
<organism evidence="12 13">
    <name type="scientific">Variovorax ginsengisoli</name>
    <dbReference type="NCBI Taxonomy" id="363844"/>
    <lineage>
        <taxon>Bacteria</taxon>
        <taxon>Pseudomonadati</taxon>
        <taxon>Pseudomonadota</taxon>
        <taxon>Betaproteobacteria</taxon>
        <taxon>Burkholderiales</taxon>
        <taxon>Comamonadaceae</taxon>
        <taxon>Variovorax</taxon>
    </lineage>
</organism>
<dbReference type="Proteomes" id="UP001169027">
    <property type="component" value="Unassembled WGS sequence"/>
</dbReference>
<evidence type="ECO:0000256" key="1">
    <source>
        <dbReference type="ARBA" id="ARBA00003159"/>
    </source>
</evidence>
<accession>A0ABT8SFH8</accession>
<keyword evidence="8 10" id="KW-1133">Transmembrane helix</keyword>
<keyword evidence="5" id="KW-1003">Cell membrane</keyword>
<evidence type="ECO:0000256" key="9">
    <source>
        <dbReference type="ARBA" id="ARBA00023136"/>
    </source>
</evidence>
<dbReference type="PROSITE" id="PS50928">
    <property type="entry name" value="ABC_TM1"/>
    <property type="match status" value="1"/>
</dbReference>
<dbReference type="EMBL" id="JAUKVY010000035">
    <property type="protein sequence ID" value="MDO1537094.1"/>
    <property type="molecule type" value="Genomic_DNA"/>
</dbReference>
<dbReference type="InterPro" id="IPR035906">
    <property type="entry name" value="MetI-like_sf"/>
</dbReference>
<comment type="caution">
    <text evidence="12">The sequence shown here is derived from an EMBL/GenBank/DDBJ whole genome shotgun (WGS) entry which is preliminary data.</text>
</comment>
<dbReference type="PANTHER" id="PTHR30614">
    <property type="entry name" value="MEMBRANE COMPONENT OF AMINO ACID ABC TRANSPORTER"/>
    <property type="match status" value="1"/>
</dbReference>
<protein>
    <submittedName>
        <fullName evidence="12">Amino acid ABC transporter permease</fullName>
    </submittedName>
</protein>
<evidence type="ECO:0000256" key="4">
    <source>
        <dbReference type="ARBA" id="ARBA00022448"/>
    </source>
</evidence>
<dbReference type="InterPro" id="IPR000515">
    <property type="entry name" value="MetI-like"/>
</dbReference>
<evidence type="ECO:0000256" key="8">
    <source>
        <dbReference type="ARBA" id="ARBA00022989"/>
    </source>
</evidence>
<evidence type="ECO:0000256" key="5">
    <source>
        <dbReference type="ARBA" id="ARBA00022475"/>
    </source>
</evidence>
<feature type="transmembrane region" description="Helical" evidence="10">
    <location>
        <begin position="20"/>
        <end position="48"/>
    </location>
</feature>
<evidence type="ECO:0000256" key="6">
    <source>
        <dbReference type="ARBA" id="ARBA00022692"/>
    </source>
</evidence>
<dbReference type="InterPro" id="IPR043429">
    <property type="entry name" value="ArtM/GltK/GlnP/TcyL/YhdX-like"/>
</dbReference>
<keyword evidence="13" id="KW-1185">Reference proteome</keyword>
<dbReference type="SUPFAM" id="SSF161098">
    <property type="entry name" value="MetI-like"/>
    <property type="match status" value="1"/>
</dbReference>
<gene>
    <name evidence="12" type="ORF">Q2T77_32990</name>
</gene>